<evidence type="ECO:0000256" key="1">
    <source>
        <dbReference type="SAM" id="MobiDB-lite"/>
    </source>
</evidence>
<sequence>MALQRVGLNLIYYVFECLEALENITQRTDFGSYLDKGSLWSKFKTTYLPILNLDTEVAWTMEGRHDPSSPRTRPKTNPFPSFLISRLTFDRSTGVRSTYFIVDSAIPKSPIEVRERKVDAPEQLGKQVKEGDLKLAVNAQEPPSPPPREGSDEVGVDNQRAPASGNHQIGTPGREGFPSE</sequence>
<accession>A0A9W9L8U6</accession>
<feature type="region of interest" description="Disordered" evidence="1">
    <location>
        <begin position="114"/>
        <end position="180"/>
    </location>
</feature>
<keyword evidence="3" id="KW-1185">Reference proteome</keyword>
<reference evidence="2" key="1">
    <citation type="submission" date="2022-11" db="EMBL/GenBank/DDBJ databases">
        <authorList>
            <person name="Petersen C."/>
        </authorList>
    </citation>
    <scope>NUCLEOTIDE SEQUENCE</scope>
    <source>
        <strain evidence="2">IBT 22155</strain>
    </source>
</reference>
<dbReference type="EMBL" id="JAPQKL010000002">
    <property type="protein sequence ID" value="KAJ5142784.1"/>
    <property type="molecule type" value="Genomic_DNA"/>
</dbReference>
<dbReference type="RefSeq" id="XP_056524428.1">
    <property type="nucleotide sequence ID" value="XM_056662315.1"/>
</dbReference>
<name>A0A9W9L8U6_9EURO</name>
<organism evidence="2 3">
    <name type="scientific">Penicillium bovifimosum</name>
    <dbReference type="NCBI Taxonomy" id="126998"/>
    <lineage>
        <taxon>Eukaryota</taxon>
        <taxon>Fungi</taxon>
        <taxon>Dikarya</taxon>
        <taxon>Ascomycota</taxon>
        <taxon>Pezizomycotina</taxon>
        <taxon>Eurotiomycetes</taxon>
        <taxon>Eurotiomycetidae</taxon>
        <taxon>Eurotiales</taxon>
        <taxon>Aspergillaceae</taxon>
        <taxon>Penicillium</taxon>
    </lineage>
</organism>
<dbReference type="AlphaFoldDB" id="A0A9W9L8U6"/>
<evidence type="ECO:0000313" key="3">
    <source>
        <dbReference type="Proteomes" id="UP001149079"/>
    </source>
</evidence>
<proteinExistence type="predicted"/>
<dbReference type="Proteomes" id="UP001149079">
    <property type="component" value="Unassembled WGS sequence"/>
</dbReference>
<dbReference type="GeneID" id="81401485"/>
<evidence type="ECO:0000313" key="2">
    <source>
        <dbReference type="EMBL" id="KAJ5142784.1"/>
    </source>
</evidence>
<reference evidence="2" key="2">
    <citation type="journal article" date="2023" name="IMA Fungus">
        <title>Comparative genomic study of the Penicillium genus elucidates a diverse pangenome and 15 lateral gene transfer events.</title>
        <authorList>
            <person name="Petersen C."/>
            <person name="Sorensen T."/>
            <person name="Nielsen M.R."/>
            <person name="Sondergaard T.E."/>
            <person name="Sorensen J.L."/>
            <person name="Fitzpatrick D.A."/>
            <person name="Frisvad J.C."/>
            <person name="Nielsen K.L."/>
        </authorList>
    </citation>
    <scope>NUCLEOTIDE SEQUENCE</scope>
    <source>
        <strain evidence="2">IBT 22155</strain>
    </source>
</reference>
<comment type="caution">
    <text evidence="2">The sequence shown here is derived from an EMBL/GenBank/DDBJ whole genome shotgun (WGS) entry which is preliminary data.</text>
</comment>
<gene>
    <name evidence="2" type="ORF">N7515_001571</name>
</gene>
<protein>
    <submittedName>
        <fullName evidence="2">Uncharacterized protein</fullName>
    </submittedName>
</protein>